<proteinExistence type="predicted"/>
<feature type="non-terminal residue" evidence="1">
    <location>
        <position position="1"/>
    </location>
</feature>
<dbReference type="AlphaFoldDB" id="A0A061RUC2"/>
<name>A0A061RUC2_9CHLO</name>
<protein>
    <submittedName>
        <fullName evidence="1">Uncharacterized protein</fullName>
    </submittedName>
</protein>
<dbReference type="EMBL" id="GBEZ01011475">
    <property type="protein sequence ID" value="JAC74315.1"/>
    <property type="molecule type" value="Transcribed_RNA"/>
</dbReference>
<evidence type="ECO:0000313" key="1">
    <source>
        <dbReference type="EMBL" id="JAC74315.1"/>
    </source>
</evidence>
<sequence>ELHRIDKLDANFLAPAETLKLQSASVASLFQLLRSQSCFKLSVSVSSIW</sequence>
<gene>
    <name evidence="1" type="ORF">TSPGSL018_26307</name>
</gene>
<organism evidence="1">
    <name type="scientific">Tetraselmis sp. GSL018</name>
    <dbReference type="NCBI Taxonomy" id="582737"/>
    <lineage>
        <taxon>Eukaryota</taxon>
        <taxon>Viridiplantae</taxon>
        <taxon>Chlorophyta</taxon>
        <taxon>core chlorophytes</taxon>
        <taxon>Chlorodendrophyceae</taxon>
        <taxon>Chlorodendrales</taxon>
        <taxon>Chlorodendraceae</taxon>
        <taxon>Tetraselmis</taxon>
    </lineage>
</organism>
<accession>A0A061RUC2</accession>
<reference evidence="1" key="1">
    <citation type="submission" date="2014-05" db="EMBL/GenBank/DDBJ databases">
        <title>The transcriptome of the halophilic microalga Tetraselmis sp. GSL018 isolated from the Great Salt Lake, Utah.</title>
        <authorList>
            <person name="Jinkerson R.E."/>
            <person name="D'Adamo S."/>
            <person name="Posewitz M.C."/>
        </authorList>
    </citation>
    <scope>NUCLEOTIDE SEQUENCE</scope>
    <source>
        <strain evidence="1">GSL018</strain>
    </source>
</reference>